<dbReference type="Pfam" id="PF01323">
    <property type="entry name" value="DSBA"/>
    <property type="match status" value="1"/>
</dbReference>
<comment type="caution">
    <text evidence="2">The sequence shown here is derived from an EMBL/GenBank/DDBJ whole genome shotgun (WGS) entry which is preliminary data.</text>
</comment>
<dbReference type="Gene3D" id="3.40.30.10">
    <property type="entry name" value="Glutaredoxin"/>
    <property type="match status" value="1"/>
</dbReference>
<dbReference type="InterPro" id="IPR001853">
    <property type="entry name" value="DSBA-like_thioredoxin_dom"/>
</dbReference>
<evidence type="ECO:0000313" key="3">
    <source>
        <dbReference type="Proteomes" id="UP000277212"/>
    </source>
</evidence>
<dbReference type="OrthoDB" id="1930760at2759"/>
<reference evidence="2 3" key="1">
    <citation type="submission" date="2017-06" db="EMBL/GenBank/DDBJ databases">
        <title>Comparative genomic analysis of Ambrosia Fusariam Clade fungi.</title>
        <authorList>
            <person name="Stajich J.E."/>
            <person name="Carrillo J."/>
            <person name="Kijimoto T."/>
            <person name="Eskalen A."/>
            <person name="O'Donnell K."/>
            <person name="Kasson M."/>
        </authorList>
    </citation>
    <scope>NUCLEOTIDE SEQUENCE [LARGE SCALE GENOMIC DNA]</scope>
    <source>
        <strain evidence="2">UCR3666</strain>
    </source>
</reference>
<keyword evidence="3" id="KW-1185">Reference proteome</keyword>
<dbReference type="GO" id="GO:0016491">
    <property type="term" value="F:oxidoreductase activity"/>
    <property type="evidence" value="ECO:0007669"/>
    <property type="project" value="InterPro"/>
</dbReference>
<gene>
    <name evidence="2" type="ORF">CDV36_011150</name>
</gene>
<protein>
    <recommendedName>
        <fullName evidence="1">DSBA-like thioredoxin domain-containing protein</fullName>
    </recommendedName>
</protein>
<dbReference type="AlphaFoldDB" id="A0A3M2RVC5"/>
<dbReference type="InterPro" id="IPR036249">
    <property type="entry name" value="Thioredoxin-like_sf"/>
</dbReference>
<organism evidence="2 3">
    <name type="scientific">Fusarium kuroshium</name>
    <dbReference type="NCBI Taxonomy" id="2010991"/>
    <lineage>
        <taxon>Eukaryota</taxon>
        <taxon>Fungi</taxon>
        <taxon>Dikarya</taxon>
        <taxon>Ascomycota</taxon>
        <taxon>Pezizomycotina</taxon>
        <taxon>Sordariomycetes</taxon>
        <taxon>Hypocreomycetidae</taxon>
        <taxon>Hypocreales</taxon>
        <taxon>Nectriaceae</taxon>
        <taxon>Fusarium</taxon>
        <taxon>Fusarium solani species complex</taxon>
    </lineage>
</organism>
<dbReference type="SUPFAM" id="SSF52833">
    <property type="entry name" value="Thioredoxin-like"/>
    <property type="match status" value="1"/>
</dbReference>
<proteinExistence type="predicted"/>
<evidence type="ECO:0000313" key="2">
    <source>
        <dbReference type="EMBL" id="RMJ09214.1"/>
    </source>
</evidence>
<dbReference type="PANTHER" id="PTHR13887">
    <property type="entry name" value="GLUTATHIONE S-TRANSFERASE KAPPA"/>
    <property type="match status" value="1"/>
</dbReference>
<dbReference type="PANTHER" id="PTHR13887:SF41">
    <property type="entry name" value="THIOREDOXIN SUPERFAMILY PROTEIN"/>
    <property type="match status" value="1"/>
</dbReference>
<dbReference type="Proteomes" id="UP000277212">
    <property type="component" value="Unassembled WGS sequence"/>
</dbReference>
<sequence>MSVIEVDVIFDFVCAWCYIGKRQLEMAISLYQKTYPGGKSDTFAINWRPYYLNYGPSTHSVDKSEVADVKLADMTTEQREKLYQRMNQIGRSVGINFKSGGKVGDTRFAHTLVRLASTKDPEVLNSLVEGIFHVYHELEKDISNKEVLREIAISSGIAAAEVDEWLDSEEQVKAVDDQAGKNKEFLAGAGVPNYTIQGERLDGQPDAEDFMEAFIKAKGES</sequence>
<name>A0A3M2RVC5_9HYPO</name>
<dbReference type="EMBL" id="NKUJ01000251">
    <property type="protein sequence ID" value="RMJ09214.1"/>
    <property type="molecule type" value="Genomic_DNA"/>
</dbReference>
<evidence type="ECO:0000259" key="1">
    <source>
        <dbReference type="Pfam" id="PF01323"/>
    </source>
</evidence>
<accession>A0A3M2RVC5</accession>
<feature type="domain" description="DSBA-like thioredoxin" evidence="1">
    <location>
        <begin position="6"/>
        <end position="213"/>
    </location>
</feature>
<dbReference type="STRING" id="2010991.A0A3M2RVC5"/>